<gene>
    <name evidence="1" type="ORF">GCM10017655_13500</name>
</gene>
<accession>A0A9W6NES8</accession>
<reference evidence="1" key="2">
    <citation type="submission" date="2023-01" db="EMBL/GenBank/DDBJ databases">
        <authorList>
            <person name="Sun Q."/>
            <person name="Evtushenko L."/>
        </authorList>
    </citation>
    <scope>NUCLEOTIDE SEQUENCE</scope>
    <source>
        <strain evidence="1">VKM B-2935</strain>
    </source>
</reference>
<protein>
    <submittedName>
        <fullName evidence="1">Uncharacterized protein</fullName>
    </submittedName>
</protein>
<proteinExistence type="predicted"/>
<reference evidence="1" key="1">
    <citation type="journal article" date="2014" name="Int. J. Syst. Evol. Microbiol.">
        <title>Complete genome sequence of Corynebacterium casei LMG S-19264T (=DSM 44701T), isolated from a smear-ripened cheese.</title>
        <authorList>
            <consortium name="US DOE Joint Genome Institute (JGI-PGF)"/>
            <person name="Walter F."/>
            <person name="Albersmeier A."/>
            <person name="Kalinowski J."/>
            <person name="Ruckert C."/>
        </authorList>
    </citation>
    <scope>NUCLEOTIDE SEQUENCE</scope>
    <source>
        <strain evidence="1">VKM B-2935</strain>
    </source>
</reference>
<dbReference type="Proteomes" id="UP001143328">
    <property type="component" value="Unassembled WGS sequence"/>
</dbReference>
<keyword evidence="2" id="KW-1185">Reference proteome</keyword>
<dbReference type="AlphaFoldDB" id="A0A9W6NES8"/>
<organism evidence="1 2">
    <name type="scientific">Pseudomonas turukhanskensis</name>
    <dbReference type="NCBI Taxonomy" id="1806536"/>
    <lineage>
        <taxon>Bacteria</taxon>
        <taxon>Pseudomonadati</taxon>
        <taxon>Pseudomonadota</taxon>
        <taxon>Gammaproteobacteria</taxon>
        <taxon>Pseudomonadales</taxon>
        <taxon>Pseudomonadaceae</taxon>
        <taxon>Pseudomonas</taxon>
    </lineage>
</organism>
<evidence type="ECO:0000313" key="1">
    <source>
        <dbReference type="EMBL" id="GLK88288.1"/>
    </source>
</evidence>
<evidence type="ECO:0000313" key="2">
    <source>
        <dbReference type="Proteomes" id="UP001143328"/>
    </source>
</evidence>
<sequence length="73" mass="7301">MSLPANEAADHGNRLSISGLALEAIADLLGLDGSEHHLSGAQVYGLACAVHAIGTSIRDQGTALCESADSGTV</sequence>
<dbReference type="EMBL" id="BSFN01000003">
    <property type="protein sequence ID" value="GLK88288.1"/>
    <property type="molecule type" value="Genomic_DNA"/>
</dbReference>
<comment type="caution">
    <text evidence="1">The sequence shown here is derived from an EMBL/GenBank/DDBJ whole genome shotgun (WGS) entry which is preliminary data.</text>
</comment>
<name>A0A9W6NES8_9PSED</name>